<dbReference type="Proteomes" id="UP001362999">
    <property type="component" value="Unassembled WGS sequence"/>
</dbReference>
<evidence type="ECO:0000313" key="3">
    <source>
        <dbReference type="Proteomes" id="UP001362999"/>
    </source>
</evidence>
<accession>A0AAW0DNT4</accession>
<name>A0AAW0DNT4_9AGAR</name>
<feature type="region of interest" description="Disordered" evidence="1">
    <location>
        <begin position="241"/>
        <end position="261"/>
    </location>
</feature>
<evidence type="ECO:0000313" key="2">
    <source>
        <dbReference type="EMBL" id="KAK7053652.1"/>
    </source>
</evidence>
<sequence>MTLPITLAADATARLSEVIVILTKAGESMAQDDSDELHKILKTYAKEANRLGTNVKMIYDAQKAGHGVFDVAVLTEATDCEETIAEFLKHVWSVEEKSLRAIWRLAGVEPPLKLGLRGSPLIPINPDARTKSEEAQDSKAHQSNPLENSSQPSTSSLPTQAIVTAVEFDALPGNEDEADSSDPSIVSVSEISDDQLAEALTEAVEDLRQSGVEEKTYEPSLTSDGGWSLLGNDSSVSVAKSSTVKSDEAGTSTGQSRGSPFKFKLRRLPDIAAIFGTAGIVPHINFGGGTGGQGGAGGLVGGGGGNGMAPQTNIGNTTGINFNCQGRK</sequence>
<protein>
    <submittedName>
        <fullName evidence="2">Uncharacterized protein</fullName>
    </submittedName>
</protein>
<feature type="compositionally biased region" description="Basic and acidic residues" evidence="1">
    <location>
        <begin position="208"/>
        <end position="217"/>
    </location>
</feature>
<reference evidence="2 3" key="1">
    <citation type="journal article" date="2024" name="J Genomics">
        <title>Draft genome sequencing and assembly of Favolaschia claudopus CIRM-BRFM 2984 isolated from oak limbs.</title>
        <authorList>
            <person name="Navarro D."/>
            <person name="Drula E."/>
            <person name="Chaduli D."/>
            <person name="Cazenave R."/>
            <person name="Ahrendt S."/>
            <person name="Wang J."/>
            <person name="Lipzen A."/>
            <person name="Daum C."/>
            <person name="Barry K."/>
            <person name="Grigoriev I.V."/>
            <person name="Favel A."/>
            <person name="Rosso M.N."/>
            <person name="Martin F."/>
        </authorList>
    </citation>
    <scope>NUCLEOTIDE SEQUENCE [LARGE SCALE GENOMIC DNA]</scope>
    <source>
        <strain evidence="2 3">CIRM-BRFM 2984</strain>
    </source>
</reference>
<gene>
    <name evidence="2" type="ORF">R3P38DRAFT_3576787</name>
</gene>
<organism evidence="2 3">
    <name type="scientific">Favolaschia claudopus</name>
    <dbReference type="NCBI Taxonomy" id="2862362"/>
    <lineage>
        <taxon>Eukaryota</taxon>
        <taxon>Fungi</taxon>
        <taxon>Dikarya</taxon>
        <taxon>Basidiomycota</taxon>
        <taxon>Agaricomycotina</taxon>
        <taxon>Agaricomycetes</taxon>
        <taxon>Agaricomycetidae</taxon>
        <taxon>Agaricales</taxon>
        <taxon>Marasmiineae</taxon>
        <taxon>Mycenaceae</taxon>
        <taxon>Favolaschia</taxon>
    </lineage>
</organism>
<evidence type="ECO:0000256" key="1">
    <source>
        <dbReference type="SAM" id="MobiDB-lite"/>
    </source>
</evidence>
<feature type="region of interest" description="Disordered" evidence="1">
    <location>
        <begin position="116"/>
        <end position="157"/>
    </location>
</feature>
<feature type="region of interest" description="Disordered" evidence="1">
    <location>
        <begin position="208"/>
        <end position="229"/>
    </location>
</feature>
<feature type="compositionally biased region" description="Basic and acidic residues" evidence="1">
    <location>
        <begin position="128"/>
        <end position="140"/>
    </location>
</feature>
<feature type="compositionally biased region" description="Polar residues" evidence="1">
    <location>
        <begin position="249"/>
        <end position="258"/>
    </location>
</feature>
<dbReference type="EMBL" id="JAWWNJ010000006">
    <property type="protein sequence ID" value="KAK7053652.1"/>
    <property type="molecule type" value="Genomic_DNA"/>
</dbReference>
<proteinExistence type="predicted"/>
<keyword evidence="3" id="KW-1185">Reference proteome</keyword>
<dbReference type="AlphaFoldDB" id="A0AAW0DNT4"/>
<comment type="caution">
    <text evidence="2">The sequence shown here is derived from an EMBL/GenBank/DDBJ whole genome shotgun (WGS) entry which is preliminary data.</text>
</comment>